<dbReference type="PROSITE" id="PS51729">
    <property type="entry name" value="GNAT_YJDJ"/>
    <property type="match status" value="1"/>
</dbReference>
<dbReference type="SUPFAM" id="SSF55729">
    <property type="entry name" value="Acyl-CoA N-acyltransferases (Nat)"/>
    <property type="match status" value="1"/>
</dbReference>
<dbReference type="STRING" id="1028.SAMN05661096_02777"/>
<feature type="domain" description="N-acetyltransferase" evidence="1">
    <location>
        <begin position="8"/>
        <end position="95"/>
    </location>
</feature>
<dbReference type="PANTHER" id="PTHR31435:SF10">
    <property type="entry name" value="BSR4717 PROTEIN"/>
    <property type="match status" value="1"/>
</dbReference>
<keyword evidence="3" id="KW-1185">Reference proteome</keyword>
<dbReference type="Pfam" id="PF14542">
    <property type="entry name" value="Acetyltransf_CG"/>
    <property type="match status" value="1"/>
</dbReference>
<dbReference type="EMBL" id="FXAW01000005">
    <property type="protein sequence ID" value="SMG40601.1"/>
    <property type="molecule type" value="Genomic_DNA"/>
</dbReference>
<organism evidence="2 3">
    <name type="scientific">Marivirga sericea</name>
    <dbReference type="NCBI Taxonomy" id="1028"/>
    <lineage>
        <taxon>Bacteria</taxon>
        <taxon>Pseudomonadati</taxon>
        <taxon>Bacteroidota</taxon>
        <taxon>Cytophagia</taxon>
        <taxon>Cytophagales</taxon>
        <taxon>Marivirgaceae</taxon>
        <taxon>Marivirga</taxon>
    </lineage>
</organism>
<reference evidence="3" key="1">
    <citation type="submission" date="2017-04" db="EMBL/GenBank/DDBJ databases">
        <authorList>
            <person name="Varghese N."/>
            <person name="Submissions S."/>
        </authorList>
    </citation>
    <scope>NUCLEOTIDE SEQUENCE [LARGE SCALE GENOMIC DNA]</scope>
    <source>
        <strain evidence="3">DSM 4125</strain>
    </source>
</reference>
<protein>
    <recommendedName>
        <fullName evidence="1">N-acetyltransferase domain-containing protein</fullName>
    </recommendedName>
</protein>
<dbReference type="InterPro" id="IPR016181">
    <property type="entry name" value="Acyl_CoA_acyltransferase"/>
</dbReference>
<dbReference type="Gene3D" id="3.40.630.30">
    <property type="match status" value="1"/>
</dbReference>
<dbReference type="PANTHER" id="PTHR31435">
    <property type="entry name" value="PROTEIN NATD1"/>
    <property type="match status" value="1"/>
</dbReference>
<dbReference type="InterPro" id="IPR031165">
    <property type="entry name" value="GNAT_YJDJ"/>
</dbReference>
<proteinExistence type="predicted"/>
<evidence type="ECO:0000313" key="3">
    <source>
        <dbReference type="Proteomes" id="UP000193804"/>
    </source>
</evidence>
<dbReference type="InterPro" id="IPR045057">
    <property type="entry name" value="Gcn5-rel_NAT"/>
</dbReference>
<dbReference type="RefSeq" id="WP_085517935.1">
    <property type="nucleotide sequence ID" value="NZ_FXAW01000005.1"/>
</dbReference>
<dbReference type="OrthoDB" id="9793389at2"/>
<name>A0A1X7KHV6_9BACT</name>
<evidence type="ECO:0000313" key="2">
    <source>
        <dbReference type="EMBL" id="SMG40601.1"/>
    </source>
</evidence>
<gene>
    <name evidence="2" type="ORF">SAMN05661096_02777</name>
</gene>
<sequence length="95" mass="10747">MEKEIRFLSSENKGKAYLGDINSPDAQMTFSITPNSLWIIDHTEVDESLKGQGIGKELLLEIVEKARNSKIEILPLCPYAKHAFEKDESIQDVLK</sequence>
<dbReference type="Proteomes" id="UP000193804">
    <property type="component" value="Unassembled WGS sequence"/>
</dbReference>
<dbReference type="AlphaFoldDB" id="A0A1X7KHV6"/>
<dbReference type="CDD" id="cd04301">
    <property type="entry name" value="NAT_SF"/>
    <property type="match status" value="1"/>
</dbReference>
<accession>A0A1X7KHV6</accession>
<evidence type="ECO:0000259" key="1">
    <source>
        <dbReference type="PROSITE" id="PS51729"/>
    </source>
</evidence>